<keyword evidence="5 6" id="KW-0472">Membrane</keyword>
<dbReference type="OMA" id="YYGQAVM"/>
<keyword evidence="3 6" id="KW-0812">Transmembrane</keyword>
<evidence type="ECO:0000256" key="2">
    <source>
        <dbReference type="ARBA" id="ARBA00009172"/>
    </source>
</evidence>
<evidence type="ECO:0000256" key="7">
    <source>
        <dbReference type="SAM" id="SignalP"/>
    </source>
</evidence>
<evidence type="ECO:0000256" key="3">
    <source>
        <dbReference type="ARBA" id="ARBA00022692"/>
    </source>
</evidence>
<feature type="transmembrane region" description="Helical" evidence="6">
    <location>
        <begin position="144"/>
        <end position="166"/>
    </location>
</feature>
<comment type="similarity">
    <text evidence="2">Belongs to the unc-93 family.</text>
</comment>
<feature type="transmembrane region" description="Helical" evidence="6">
    <location>
        <begin position="249"/>
        <end position="267"/>
    </location>
</feature>
<evidence type="ECO:0000313" key="9">
    <source>
        <dbReference type="WBParaSite" id="HCON_00138090-00001"/>
    </source>
</evidence>
<feature type="transmembrane region" description="Helical" evidence="6">
    <location>
        <begin position="105"/>
        <end position="123"/>
    </location>
</feature>
<name>A0A7I4YTC6_HAECO</name>
<evidence type="ECO:0000313" key="8">
    <source>
        <dbReference type="Proteomes" id="UP000025227"/>
    </source>
</evidence>
<dbReference type="WBParaSite" id="HCON_00138090-00001">
    <property type="protein sequence ID" value="HCON_00138090-00001"/>
    <property type="gene ID" value="HCON_00138090"/>
</dbReference>
<dbReference type="OrthoDB" id="196103at2759"/>
<protein>
    <submittedName>
        <fullName evidence="9">UNC93-like protein</fullName>
    </submittedName>
</protein>
<keyword evidence="7" id="KW-0732">Signal</keyword>
<organism evidence="8 9">
    <name type="scientific">Haemonchus contortus</name>
    <name type="common">Barber pole worm</name>
    <dbReference type="NCBI Taxonomy" id="6289"/>
    <lineage>
        <taxon>Eukaryota</taxon>
        <taxon>Metazoa</taxon>
        <taxon>Ecdysozoa</taxon>
        <taxon>Nematoda</taxon>
        <taxon>Chromadorea</taxon>
        <taxon>Rhabditida</taxon>
        <taxon>Rhabditina</taxon>
        <taxon>Rhabditomorpha</taxon>
        <taxon>Strongyloidea</taxon>
        <taxon>Trichostrongylidae</taxon>
        <taxon>Haemonchus</taxon>
    </lineage>
</organism>
<dbReference type="PANTHER" id="PTHR23294">
    <property type="entry name" value="ET TRANSLATION PRODUCT-RELATED"/>
    <property type="match status" value="1"/>
</dbReference>
<feature type="transmembrane region" description="Helical" evidence="6">
    <location>
        <begin position="193"/>
        <end position="214"/>
    </location>
</feature>
<keyword evidence="4 6" id="KW-1133">Transmembrane helix</keyword>
<comment type="subcellular location">
    <subcellularLocation>
        <location evidence="1">Membrane</location>
        <topology evidence="1">Multi-pass membrane protein</topology>
    </subcellularLocation>
</comment>
<dbReference type="PANTHER" id="PTHR23294:SF18">
    <property type="entry name" value="UNC93-LIKE PROTEIN MFSD11"/>
    <property type="match status" value="1"/>
</dbReference>
<feature type="transmembrane region" description="Helical" evidence="6">
    <location>
        <begin position="55"/>
        <end position="76"/>
    </location>
</feature>
<accession>A0A7I4YTC6</accession>
<proteinExistence type="inferred from homology"/>
<evidence type="ECO:0000256" key="5">
    <source>
        <dbReference type="ARBA" id="ARBA00023136"/>
    </source>
</evidence>
<feature type="transmembrane region" description="Helical" evidence="6">
    <location>
        <begin position="354"/>
        <end position="372"/>
    </location>
</feature>
<feature type="transmembrane region" description="Helical" evidence="6">
    <location>
        <begin position="287"/>
        <end position="308"/>
    </location>
</feature>
<feature type="transmembrane region" description="Helical" evidence="6">
    <location>
        <begin position="315"/>
        <end position="334"/>
    </location>
</feature>
<dbReference type="InterPro" id="IPR010291">
    <property type="entry name" value="Ion_channel_UNC-93"/>
</dbReference>
<reference evidence="9" key="1">
    <citation type="submission" date="2020-12" db="UniProtKB">
        <authorList>
            <consortium name="WormBaseParasite"/>
        </authorList>
    </citation>
    <scope>IDENTIFICATION</scope>
    <source>
        <strain evidence="9">MHco3</strain>
    </source>
</reference>
<feature type="chain" id="PRO_5029711571" evidence="7">
    <location>
        <begin position="23"/>
        <end position="481"/>
    </location>
</feature>
<dbReference type="SUPFAM" id="SSF103473">
    <property type="entry name" value="MFS general substrate transporter"/>
    <property type="match status" value="1"/>
</dbReference>
<evidence type="ECO:0000256" key="4">
    <source>
        <dbReference type="ARBA" id="ARBA00022989"/>
    </source>
</evidence>
<sequence length="481" mass="53844">RMDRHWWNQLICILCLGLGTLCLMTGYDTQSMIVESVLHSVHMRSPDSIAKHAGYYGQGVLYAAYTLSTLFAPWICYRIGSKWSLFAGSVLFSMYQAGFFMLNSYYYYLSQALMGIGFALYYSGQGLYMSEHSTRNTITRNSSLVSSIGNSSMLVGGVVLFIIFYVGAQNKTIYEDTVGTGGLNYRDFSNSEIYVIYGVLLGFTLVSNIIFALMPTKRETTDSELEAVEKSTLRTQLSQLMDTAREPRMLLLTCFFLFYGFHVSYWLGAYPTTFAFTKMLSTNIYLPAYYCTMIGVGNIIVGCYINVFDKRFSDFGLIPMLFSQLLLSAIMYILTVLSTSNLSTIETNDDTSMMIIPTTTICCVIGVLHGMIDCFSCSMRAVICTIALPRKRLQAYSLSKLYQSAASCAAYFLSPYLTVFLWMVLLTGTQCLSAIGFVIVSRQISSENILKCTDVDLKPAKVQPVDKSCPWNCKEKEGGWS</sequence>
<dbReference type="GO" id="GO:0016020">
    <property type="term" value="C:membrane"/>
    <property type="evidence" value="ECO:0007669"/>
    <property type="project" value="UniProtKB-SubCell"/>
</dbReference>
<evidence type="ECO:0000256" key="1">
    <source>
        <dbReference type="ARBA" id="ARBA00004141"/>
    </source>
</evidence>
<feature type="signal peptide" evidence="7">
    <location>
        <begin position="1"/>
        <end position="22"/>
    </location>
</feature>
<feature type="transmembrane region" description="Helical" evidence="6">
    <location>
        <begin position="393"/>
        <end position="413"/>
    </location>
</feature>
<dbReference type="Pfam" id="PF05978">
    <property type="entry name" value="UNC-93"/>
    <property type="match status" value="1"/>
</dbReference>
<dbReference type="Proteomes" id="UP000025227">
    <property type="component" value="Unplaced"/>
</dbReference>
<dbReference type="Gene3D" id="1.20.1250.20">
    <property type="entry name" value="MFS general substrate transporter like domains"/>
    <property type="match status" value="1"/>
</dbReference>
<feature type="transmembrane region" description="Helical" evidence="6">
    <location>
        <begin position="83"/>
        <end position="99"/>
    </location>
</feature>
<keyword evidence="8" id="KW-1185">Reference proteome</keyword>
<feature type="transmembrane region" description="Helical" evidence="6">
    <location>
        <begin position="419"/>
        <end position="440"/>
    </location>
</feature>
<dbReference type="InterPro" id="IPR036259">
    <property type="entry name" value="MFS_trans_sf"/>
</dbReference>
<dbReference type="AlphaFoldDB" id="A0A7I4YTC6"/>
<evidence type="ECO:0000256" key="6">
    <source>
        <dbReference type="SAM" id="Phobius"/>
    </source>
</evidence>
<dbReference type="InterPro" id="IPR051617">
    <property type="entry name" value="UNC-93-like_regulator"/>
</dbReference>